<evidence type="ECO:0000256" key="5">
    <source>
        <dbReference type="ARBA" id="ARBA00022679"/>
    </source>
</evidence>
<evidence type="ECO:0000256" key="12">
    <source>
        <dbReference type="ARBA" id="ARBA00023136"/>
    </source>
</evidence>
<evidence type="ECO:0000256" key="1">
    <source>
        <dbReference type="ARBA" id="ARBA00000085"/>
    </source>
</evidence>
<evidence type="ECO:0000256" key="9">
    <source>
        <dbReference type="ARBA" id="ARBA00022840"/>
    </source>
</evidence>
<keyword evidence="12" id="KW-0472">Membrane</keyword>
<dbReference type="InterPro" id="IPR013727">
    <property type="entry name" value="2CSK_N"/>
</dbReference>
<dbReference type="InterPro" id="IPR050428">
    <property type="entry name" value="TCS_sensor_his_kinase"/>
</dbReference>
<evidence type="ECO:0000259" key="14">
    <source>
        <dbReference type="PROSITE" id="PS50885"/>
    </source>
</evidence>
<dbReference type="InterPro" id="IPR036890">
    <property type="entry name" value="HATPase_C_sf"/>
</dbReference>
<keyword evidence="11" id="KW-0902">Two-component regulatory system</keyword>
<dbReference type="PANTHER" id="PTHR45436">
    <property type="entry name" value="SENSOR HISTIDINE KINASE YKOH"/>
    <property type="match status" value="1"/>
</dbReference>
<comment type="catalytic activity">
    <reaction evidence="1">
        <text>ATP + protein L-histidine = ADP + protein N-phospho-L-histidine.</text>
        <dbReference type="EC" id="2.7.13.3"/>
    </reaction>
</comment>
<dbReference type="EC" id="2.7.13.3" evidence="3"/>
<feature type="domain" description="HAMP" evidence="14">
    <location>
        <begin position="214"/>
        <end position="266"/>
    </location>
</feature>
<gene>
    <name evidence="15" type="ORF">SAMN05216255_1864</name>
</gene>
<dbReference type="InterPro" id="IPR003661">
    <property type="entry name" value="HisK_dim/P_dom"/>
</dbReference>
<protein>
    <recommendedName>
        <fullName evidence="3">histidine kinase</fullName>
        <ecNumber evidence="3">2.7.13.3</ecNumber>
    </recommendedName>
</protein>
<dbReference type="Pfam" id="PF02518">
    <property type="entry name" value="HATPase_c"/>
    <property type="match status" value="1"/>
</dbReference>
<evidence type="ECO:0000256" key="7">
    <source>
        <dbReference type="ARBA" id="ARBA00022741"/>
    </source>
</evidence>
<feature type="domain" description="Histidine kinase" evidence="13">
    <location>
        <begin position="274"/>
        <end position="486"/>
    </location>
</feature>
<proteinExistence type="predicted"/>
<reference evidence="16" key="1">
    <citation type="submission" date="2017-06" db="EMBL/GenBank/DDBJ databases">
        <authorList>
            <person name="Varghese N."/>
            <person name="Submissions S."/>
        </authorList>
    </citation>
    <scope>NUCLEOTIDE SEQUENCE [LARGE SCALE GENOMIC DNA]</scope>
    <source>
        <strain evidence="16">CIP 108523</strain>
    </source>
</reference>
<dbReference type="Pfam" id="PF00512">
    <property type="entry name" value="HisKA"/>
    <property type="match status" value="1"/>
</dbReference>
<keyword evidence="10" id="KW-1133">Transmembrane helix</keyword>
<dbReference type="InterPro" id="IPR003660">
    <property type="entry name" value="HAMP_dom"/>
</dbReference>
<evidence type="ECO:0000256" key="3">
    <source>
        <dbReference type="ARBA" id="ARBA00012438"/>
    </source>
</evidence>
<evidence type="ECO:0000256" key="4">
    <source>
        <dbReference type="ARBA" id="ARBA00022553"/>
    </source>
</evidence>
<keyword evidence="4" id="KW-0597">Phosphoprotein</keyword>
<keyword evidence="7" id="KW-0547">Nucleotide-binding</keyword>
<keyword evidence="16" id="KW-1185">Reference proteome</keyword>
<dbReference type="PROSITE" id="PS50109">
    <property type="entry name" value="HIS_KIN"/>
    <property type="match status" value="1"/>
</dbReference>
<comment type="subcellular location">
    <subcellularLocation>
        <location evidence="2">Membrane</location>
        <topology evidence="2">Multi-pass membrane protein</topology>
    </subcellularLocation>
</comment>
<dbReference type="EMBL" id="FZOG01000002">
    <property type="protein sequence ID" value="SNS22823.1"/>
    <property type="molecule type" value="Genomic_DNA"/>
</dbReference>
<evidence type="ECO:0000256" key="10">
    <source>
        <dbReference type="ARBA" id="ARBA00022989"/>
    </source>
</evidence>
<evidence type="ECO:0000313" key="16">
    <source>
        <dbReference type="Proteomes" id="UP000242915"/>
    </source>
</evidence>
<dbReference type="Proteomes" id="UP000242915">
    <property type="component" value="Unassembled WGS sequence"/>
</dbReference>
<evidence type="ECO:0000313" key="15">
    <source>
        <dbReference type="EMBL" id="SNS22823.1"/>
    </source>
</evidence>
<keyword evidence="6" id="KW-0812">Transmembrane</keyword>
<dbReference type="SUPFAM" id="SSF47384">
    <property type="entry name" value="Homodimeric domain of signal transducing histidine kinase"/>
    <property type="match status" value="1"/>
</dbReference>
<dbReference type="SUPFAM" id="SSF55874">
    <property type="entry name" value="ATPase domain of HSP90 chaperone/DNA topoisomerase II/histidine kinase"/>
    <property type="match status" value="1"/>
</dbReference>
<evidence type="ECO:0000256" key="11">
    <source>
        <dbReference type="ARBA" id="ARBA00023012"/>
    </source>
</evidence>
<dbReference type="SMART" id="SM00388">
    <property type="entry name" value="HisKA"/>
    <property type="match status" value="1"/>
</dbReference>
<evidence type="ECO:0000256" key="2">
    <source>
        <dbReference type="ARBA" id="ARBA00004141"/>
    </source>
</evidence>
<dbReference type="PROSITE" id="PS50885">
    <property type="entry name" value="HAMP"/>
    <property type="match status" value="1"/>
</dbReference>
<dbReference type="InterPro" id="IPR003594">
    <property type="entry name" value="HATPase_dom"/>
</dbReference>
<dbReference type="SMART" id="SM00387">
    <property type="entry name" value="HATPase_c"/>
    <property type="match status" value="1"/>
</dbReference>
<dbReference type="GO" id="GO:0000155">
    <property type="term" value="F:phosphorelay sensor kinase activity"/>
    <property type="evidence" value="ECO:0007669"/>
    <property type="project" value="InterPro"/>
</dbReference>
<keyword evidence="8 15" id="KW-0418">Kinase</keyword>
<dbReference type="InterPro" id="IPR005467">
    <property type="entry name" value="His_kinase_dom"/>
</dbReference>
<dbReference type="Pfam" id="PF08521">
    <property type="entry name" value="2CSK_N"/>
    <property type="match status" value="1"/>
</dbReference>
<dbReference type="Gene3D" id="3.30.565.10">
    <property type="entry name" value="Histidine kinase-like ATPase, C-terminal domain"/>
    <property type="match status" value="1"/>
</dbReference>
<organism evidence="15 16">
    <name type="scientific">Pseudomonas segetis</name>
    <dbReference type="NCBI Taxonomy" id="298908"/>
    <lineage>
        <taxon>Bacteria</taxon>
        <taxon>Pseudomonadati</taxon>
        <taxon>Pseudomonadota</taxon>
        <taxon>Gammaproteobacteria</taxon>
        <taxon>Pseudomonadales</taxon>
        <taxon>Pseudomonadaceae</taxon>
        <taxon>Pseudomonas</taxon>
    </lineage>
</organism>
<evidence type="ECO:0000256" key="8">
    <source>
        <dbReference type="ARBA" id="ARBA00022777"/>
    </source>
</evidence>
<dbReference type="PANTHER" id="PTHR45436:SF14">
    <property type="entry name" value="SENSOR PROTEIN QSEC"/>
    <property type="match status" value="1"/>
</dbReference>
<dbReference type="AlphaFoldDB" id="A0A239CTY4"/>
<keyword evidence="9" id="KW-0067">ATP-binding</keyword>
<dbReference type="GO" id="GO:0005524">
    <property type="term" value="F:ATP binding"/>
    <property type="evidence" value="ECO:0007669"/>
    <property type="project" value="UniProtKB-KW"/>
</dbReference>
<dbReference type="Gene3D" id="1.10.287.130">
    <property type="match status" value="1"/>
</dbReference>
<dbReference type="PRINTS" id="PR00344">
    <property type="entry name" value="BCTRLSENSOR"/>
</dbReference>
<dbReference type="GO" id="GO:0005886">
    <property type="term" value="C:plasma membrane"/>
    <property type="evidence" value="ECO:0007669"/>
    <property type="project" value="TreeGrafter"/>
</dbReference>
<name>A0A239CTY4_9PSED</name>
<evidence type="ECO:0000256" key="6">
    <source>
        <dbReference type="ARBA" id="ARBA00022692"/>
    </source>
</evidence>
<dbReference type="InterPro" id="IPR036097">
    <property type="entry name" value="HisK_dim/P_sf"/>
</dbReference>
<dbReference type="CDD" id="cd00075">
    <property type="entry name" value="HATPase"/>
    <property type="match status" value="1"/>
</dbReference>
<dbReference type="InterPro" id="IPR004358">
    <property type="entry name" value="Sig_transdc_His_kin-like_C"/>
</dbReference>
<evidence type="ECO:0000259" key="13">
    <source>
        <dbReference type="PROSITE" id="PS50109"/>
    </source>
</evidence>
<sequence>MMRSIRSRTLALVLGLLSVTMTVISFKSYHDARHETEELFDAQLAQTARLLAGFVGADMPDGSRALLQNALNQALADSRSDEKMLGGHPYEGKLAFQVIDDQGKVLLHSASAPEPALQRILAKLHMQNLPAHNHTEGEPLSALERSLIGYHDIKMDQNQWRLFMLRDLQDDHWIMVGERGDVRGELVSKIAKRSLIPDLFGLPLLALLVWGAVGWGLRPLQTMANNIKRRAPDNLSPMIVGPLPSELEPMNAALNRLLMQVNQLLNQEKRFIADAAHELRTPLAVLRIHAQNALQTTDPSDRDEALRQLGVGVERATRVVAQLLTLARLDPHVVQLAMVDFDLLAYSRNELAELTPLALEKNQELTLDADENADFNLHGDSPSIGTLLQNLISNAVQYTPAGGHVQVCIESSADSLRIRVQDSGPGIDKNQRAKVFERFYRQGDGQGAGLGLSIVMRVIELHGGTIALTDSPLGGLEVSVELPRACVPGRRSTSTPNQA</sequence>
<dbReference type="CDD" id="cd00082">
    <property type="entry name" value="HisKA"/>
    <property type="match status" value="1"/>
</dbReference>
<keyword evidence="5" id="KW-0808">Transferase</keyword>
<accession>A0A239CTY4</accession>